<evidence type="ECO:0000256" key="7">
    <source>
        <dbReference type="ARBA" id="ARBA00022729"/>
    </source>
</evidence>
<evidence type="ECO:0000313" key="20">
    <source>
        <dbReference type="Proteomes" id="UP000196027"/>
    </source>
</evidence>
<evidence type="ECO:0000256" key="11">
    <source>
        <dbReference type="ARBA" id="ARBA00023136"/>
    </source>
</evidence>
<keyword evidence="6" id="KW-0812">Transmembrane</keyword>
<keyword evidence="5" id="KW-0762">Sugar transport</keyword>
<keyword evidence="11" id="KW-0472">Membrane</keyword>
<dbReference type="InterPro" id="IPR049712">
    <property type="entry name" value="Poly_export"/>
</dbReference>
<feature type="domain" description="Polysaccharide export protein N-terminal" evidence="16">
    <location>
        <begin position="146"/>
        <end position="218"/>
    </location>
</feature>
<dbReference type="PANTHER" id="PTHR33619">
    <property type="entry name" value="POLYSACCHARIDE EXPORT PROTEIN GFCE-RELATED"/>
    <property type="match status" value="1"/>
</dbReference>
<evidence type="ECO:0000313" key="19">
    <source>
        <dbReference type="EMBL" id="ARU56899.1"/>
    </source>
</evidence>
<dbReference type="RefSeq" id="WP_087461852.1">
    <property type="nucleotide sequence ID" value="NZ_CP021425.1"/>
</dbReference>
<dbReference type="Gene3D" id="3.30.1950.10">
    <property type="entry name" value="wza like domain"/>
    <property type="match status" value="1"/>
</dbReference>
<dbReference type="KEGG" id="ome:OLMES_2851"/>
<accession>A0A1Y0I9Q2</accession>
<keyword evidence="4" id="KW-1134">Transmembrane beta strand</keyword>
<comment type="similarity">
    <text evidence="2">Belongs to the BexD/CtrA/VexA family.</text>
</comment>
<evidence type="ECO:0000256" key="15">
    <source>
        <dbReference type="SAM" id="MobiDB-lite"/>
    </source>
</evidence>
<keyword evidence="9" id="KW-0406">Ion transport</keyword>
<feature type="domain" description="Soluble ligand binding" evidence="17">
    <location>
        <begin position="311"/>
        <end position="356"/>
    </location>
</feature>
<dbReference type="GO" id="GO:0046930">
    <property type="term" value="C:pore complex"/>
    <property type="evidence" value="ECO:0007669"/>
    <property type="project" value="UniProtKB-KW"/>
</dbReference>
<feature type="compositionally biased region" description="Polar residues" evidence="15">
    <location>
        <begin position="615"/>
        <end position="638"/>
    </location>
</feature>
<dbReference type="Pfam" id="PF22461">
    <property type="entry name" value="SLBB_2"/>
    <property type="match status" value="1"/>
</dbReference>
<keyword evidence="3" id="KW-0813">Transport</keyword>
<keyword evidence="14" id="KW-0449">Lipoprotein</keyword>
<dbReference type="PANTHER" id="PTHR33619:SF3">
    <property type="entry name" value="POLYSACCHARIDE EXPORT PROTEIN GFCE-RELATED"/>
    <property type="match status" value="1"/>
</dbReference>
<evidence type="ECO:0000259" key="16">
    <source>
        <dbReference type="Pfam" id="PF02563"/>
    </source>
</evidence>
<evidence type="ECO:0000259" key="18">
    <source>
        <dbReference type="Pfam" id="PF22461"/>
    </source>
</evidence>
<dbReference type="GO" id="GO:0015288">
    <property type="term" value="F:porin activity"/>
    <property type="evidence" value="ECO:0007669"/>
    <property type="project" value="UniProtKB-KW"/>
</dbReference>
<dbReference type="InterPro" id="IPR019554">
    <property type="entry name" value="Soluble_ligand-bd"/>
</dbReference>
<feature type="domain" description="Soluble ligand binding" evidence="17">
    <location>
        <begin position="509"/>
        <end position="543"/>
    </location>
</feature>
<feature type="domain" description="SLBB" evidence="18">
    <location>
        <begin position="226"/>
        <end position="303"/>
    </location>
</feature>
<keyword evidence="8" id="KW-0625">Polysaccharide transport</keyword>
<evidence type="ECO:0000256" key="10">
    <source>
        <dbReference type="ARBA" id="ARBA00023114"/>
    </source>
</evidence>
<proteinExistence type="inferred from homology"/>
<evidence type="ECO:0000259" key="17">
    <source>
        <dbReference type="Pfam" id="PF10531"/>
    </source>
</evidence>
<evidence type="ECO:0000256" key="8">
    <source>
        <dbReference type="ARBA" id="ARBA00023047"/>
    </source>
</evidence>
<feature type="compositionally biased region" description="Polar residues" evidence="15">
    <location>
        <begin position="651"/>
        <end position="662"/>
    </location>
</feature>
<dbReference type="InterPro" id="IPR054765">
    <property type="entry name" value="SLBB_dom"/>
</dbReference>
<dbReference type="GO" id="GO:0015159">
    <property type="term" value="F:polysaccharide transmembrane transporter activity"/>
    <property type="evidence" value="ECO:0007669"/>
    <property type="project" value="InterPro"/>
</dbReference>
<protein>
    <submittedName>
        <fullName evidence="19">Polysaccharide export protein</fullName>
    </submittedName>
</protein>
<evidence type="ECO:0000256" key="1">
    <source>
        <dbReference type="ARBA" id="ARBA00004571"/>
    </source>
</evidence>
<evidence type="ECO:0000256" key="6">
    <source>
        <dbReference type="ARBA" id="ARBA00022692"/>
    </source>
</evidence>
<evidence type="ECO:0000256" key="3">
    <source>
        <dbReference type="ARBA" id="ARBA00022448"/>
    </source>
</evidence>
<feature type="domain" description="Soluble ligand binding" evidence="17">
    <location>
        <begin position="683"/>
        <end position="724"/>
    </location>
</feature>
<evidence type="ECO:0000256" key="2">
    <source>
        <dbReference type="ARBA" id="ARBA00009450"/>
    </source>
</evidence>
<keyword evidence="12" id="KW-0564">Palmitate</keyword>
<keyword evidence="7" id="KW-0732">Signal</keyword>
<reference evidence="19 20" key="1">
    <citation type="submission" date="2017-05" db="EMBL/GenBank/DDBJ databases">
        <title>Genomic insights into alkan degradation activity of Oleiphilus messinensis.</title>
        <authorList>
            <person name="Kozyavkin S.A."/>
            <person name="Slesarev A.I."/>
            <person name="Golyshin P.N."/>
            <person name="Korzhenkov A."/>
            <person name="Golyshina O.N."/>
            <person name="Toshchakov S.V."/>
        </authorList>
    </citation>
    <scope>NUCLEOTIDE SEQUENCE [LARGE SCALE GENOMIC DNA]</scope>
    <source>
        <strain evidence="19 20">ME102</strain>
    </source>
</reference>
<feature type="domain" description="Soluble ligand binding" evidence="17">
    <location>
        <begin position="782"/>
        <end position="823"/>
    </location>
</feature>
<keyword evidence="20" id="KW-1185">Reference proteome</keyword>
<feature type="region of interest" description="Disordered" evidence="15">
    <location>
        <begin position="615"/>
        <end position="662"/>
    </location>
</feature>
<dbReference type="AlphaFoldDB" id="A0A1Y0I9Q2"/>
<dbReference type="Gene3D" id="3.10.560.10">
    <property type="entry name" value="Outer membrane lipoprotein wza domain like"/>
    <property type="match status" value="7"/>
</dbReference>
<dbReference type="EMBL" id="CP021425">
    <property type="protein sequence ID" value="ARU56899.1"/>
    <property type="molecule type" value="Genomic_DNA"/>
</dbReference>
<evidence type="ECO:0000256" key="13">
    <source>
        <dbReference type="ARBA" id="ARBA00023237"/>
    </source>
</evidence>
<keyword evidence="10" id="KW-0626">Porin</keyword>
<keyword evidence="13" id="KW-0998">Cell outer membrane</keyword>
<dbReference type="Proteomes" id="UP000196027">
    <property type="component" value="Chromosome"/>
</dbReference>
<dbReference type="OrthoDB" id="9808948at2"/>
<evidence type="ECO:0000256" key="9">
    <source>
        <dbReference type="ARBA" id="ARBA00023065"/>
    </source>
</evidence>
<evidence type="ECO:0000256" key="14">
    <source>
        <dbReference type="ARBA" id="ARBA00023288"/>
    </source>
</evidence>
<evidence type="ECO:0000256" key="5">
    <source>
        <dbReference type="ARBA" id="ARBA00022597"/>
    </source>
</evidence>
<dbReference type="InterPro" id="IPR003715">
    <property type="entry name" value="Poly_export_N"/>
</dbReference>
<organism evidence="19 20">
    <name type="scientific">Oleiphilus messinensis</name>
    <dbReference type="NCBI Taxonomy" id="141451"/>
    <lineage>
        <taxon>Bacteria</taxon>
        <taxon>Pseudomonadati</taxon>
        <taxon>Pseudomonadota</taxon>
        <taxon>Gammaproteobacteria</taxon>
        <taxon>Oceanospirillales</taxon>
        <taxon>Oleiphilaceae</taxon>
        <taxon>Oleiphilus</taxon>
    </lineage>
</organism>
<gene>
    <name evidence="19" type="ORF">OLMES_2851</name>
</gene>
<dbReference type="Pfam" id="PF10531">
    <property type="entry name" value="SLBB"/>
    <property type="match status" value="4"/>
</dbReference>
<evidence type="ECO:0000256" key="12">
    <source>
        <dbReference type="ARBA" id="ARBA00023139"/>
    </source>
</evidence>
<dbReference type="Pfam" id="PF02563">
    <property type="entry name" value="Poly_export"/>
    <property type="match status" value="1"/>
</dbReference>
<dbReference type="GO" id="GO:0006811">
    <property type="term" value="P:monoatomic ion transport"/>
    <property type="evidence" value="ECO:0007669"/>
    <property type="project" value="UniProtKB-KW"/>
</dbReference>
<sequence>MFSKGVLPFAKILLLGISFLAIVFKLLVAPNIALAITPTQEQLAKFRQLPKSEKERLAKLAGIDLKTFSSTQSNFTSQPQENKIDEQRAQPEPKMLEPPVTHPLEEGNGTEALSDQDNRDAELLPFGYELFSNPISSFEALSQVPVPIEYVLGPGDTLNVQLFGQLNEYYELTVNREGQIQLPESGPVPVSGMKFEDAKELLKKQIKEKSIGVEVSISLGRLRSVQIFVIGDVEKPGAYTVSALSTMMNALLLSGGVKKIGSMRNIQLKRNSKHIATLDLYDLLLSGDASNDRRLLSGDIIFVPTVKESISIKGEVNRPAIYELKGNTTIGDALAMAGGMTPYAYPKLSSIERFNTKHRREVDTRDLSSPKSLSRSVSAGDIITIGKMSDHVTKAIHVEGSVLRPGIFEWREGIRVGDILQNITDFIDINADLNYSLIVREINPKRDIEVLNFDLGNAILHPASEKNPTLKPNDRILVFDRYEPRDVLLAPIIKQLKSQTKAGENTQLVKIEGGVNYPGAYPLPRNYRINDLLTASGGMIDNQEGPDFGIVVRPINIAGDIETLYIDLTKSVFEPQSGENILLQPQDKLIILTNNPPIRDEKIIEFESALESSYENRMNPTRQNQIRSNQIGQNSLGTPPTRLISEKNSSEPDTPSEYSRNSLIEPILNQLSRQARRDNPLSIVEIKGEVKFPGRYPLANGLTLTNLIKASGGLTESAYLLRAEINRMQLSQEGADIEHLTVSLEAALKHDEKNTNEITLNPRDVVSISKMPEWEENRAIEIAGEVTFPGSYEIHKGETLSQVIKRAGGITSYAYLKGAVFTRNQLRENEQQRLSELKSRLDADIAAALLKDSQDSPSGTKHALAEAKVLLERLNKIEPEGRLVIDLDSVVKDPKHNDIVLLSGDKLFIPQLKQSVSVIGEVQFPTSHLYDQALDIENYIERSGGTTPKADVARIYIVKANGSVILPNINNQWFWQQRENIEPGDTVVVPLDSERFNTITVWSDLSQIFYQLALGAAALNSF</sequence>
<feature type="region of interest" description="Disordered" evidence="15">
    <location>
        <begin position="71"/>
        <end position="115"/>
    </location>
</feature>
<name>A0A1Y0I9Q2_9GAMM</name>
<evidence type="ECO:0000256" key="4">
    <source>
        <dbReference type="ARBA" id="ARBA00022452"/>
    </source>
</evidence>
<feature type="compositionally biased region" description="Basic and acidic residues" evidence="15">
    <location>
        <begin position="82"/>
        <end position="95"/>
    </location>
</feature>
<comment type="subcellular location">
    <subcellularLocation>
        <location evidence="1">Cell outer membrane</location>
        <topology evidence="1">Multi-pass membrane protein</topology>
    </subcellularLocation>
</comment>
<dbReference type="GO" id="GO:0009279">
    <property type="term" value="C:cell outer membrane"/>
    <property type="evidence" value="ECO:0007669"/>
    <property type="project" value="UniProtKB-SubCell"/>
</dbReference>